<accession>A0A2D0NA16</accession>
<evidence type="ECO:0000313" key="3">
    <source>
        <dbReference type="Proteomes" id="UP000223913"/>
    </source>
</evidence>
<keyword evidence="3" id="KW-1185">Reference proteome</keyword>
<dbReference type="EMBL" id="PDUD01000022">
    <property type="protein sequence ID" value="PHN05362.1"/>
    <property type="molecule type" value="Genomic_DNA"/>
</dbReference>
<name>A0A2D0NA16_FLAN2</name>
<dbReference type="AlphaFoldDB" id="A0A2D0NA16"/>
<keyword evidence="1" id="KW-0472">Membrane</keyword>
<evidence type="ECO:0000256" key="1">
    <source>
        <dbReference type="SAM" id="Phobius"/>
    </source>
</evidence>
<sequence>MKDDLENWIDNAFDSLEGSKKASPDPGLLARIEAGLGTREAKIIPVVQWRLAAVAAAVLLLLNIWAVSGYISSDQTRSDGSGWEAETDRQLISNYRLYDL</sequence>
<feature type="transmembrane region" description="Helical" evidence="1">
    <location>
        <begin position="49"/>
        <end position="71"/>
    </location>
</feature>
<dbReference type="Proteomes" id="UP000223913">
    <property type="component" value="Unassembled WGS sequence"/>
</dbReference>
<proteinExistence type="predicted"/>
<keyword evidence="1" id="KW-1133">Transmembrane helix</keyword>
<comment type="caution">
    <text evidence="2">The sequence shown here is derived from an EMBL/GenBank/DDBJ whole genome shotgun (WGS) entry which is preliminary data.</text>
</comment>
<dbReference type="OrthoDB" id="1495977at2"/>
<evidence type="ECO:0000313" key="2">
    <source>
        <dbReference type="EMBL" id="PHN05362.1"/>
    </source>
</evidence>
<dbReference type="RefSeq" id="WP_099151414.1">
    <property type="nucleotide sequence ID" value="NZ_PDUD01000022.1"/>
</dbReference>
<keyword evidence="1" id="KW-0812">Transmembrane</keyword>
<gene>
    <name evidence="2" type="ORF">CRP01_17770</name>
</gene>
<protein>
    <submittedName>
        <fullName evidence="2">Uncharacterized protein</fullName>
    </submittedName>
</protein>
<reference evidence="2 3" key="1">
    <citation type="submission" date="2017-10" db="EMBL/GenBank/DDBJ databases">
        <title>The draft genome sequence of Lewinella nigricans NBRC 102662.</title>
        <authorList>
            <person name="Wang K."/>
        </authorList>
    </citation>
    <scope>NUCLEOTIDE SEQUENCE [LARGE SCALE GENOMIC DNA]</scope>
    <source>
        <strain evidence="2 3">NBRC 102662</strain>
    </source>
</reference>
<organism evidence="2 3">
    <name type="scientific">Flavilitoribacter nigricans (strain ATCC 23147 / DSM 23189 / NBRC 102662 / NCIMB 1420 / SS-2)</name>
    <name type="common">Lewinella nigricans</name>
    <dbReference type="NCBI Taxonomy" id="1122177"/>
    <lineage>
        <taxon>Bacteria</taxon>
        <taxon>Pseudomonadati</taxon>
        <taxon>Bacteroidota</taxon>
        <taxon>Saprospiria</taxon>
        <taxon>Saprospirales</taxon>
        <taxon>Lewinellaceae</taxon>
        <taxon>Flavilitoribacter</taxon>
    </lineage>
</organism>